<sequence>MAPTHDAGGADAPIRRASGPGWIVAAAFIGPGTVTTATLAGARYGAELLWALLFSTFATMALQEMAARLGLVTGAGLGEAIRRRFDGGGRTVALLLVVAAIGVGNAAYQTGNLLGGALGLEGAVGGDLRLWVLVIGALAGALLLSGSYRLVERVMVGLVLVMSAAFVATAVVVMPEVESPLAGLLQPRLPDAGALLVAVGLIGTTVVPYNLFLHAAAVSERWPGGVSGLRHARRDLVLSIGVGGLVSMAILLTAAGTLGQAGGEVSSAADMARALEPILGAWAGAAFAVGLFAAGLTSAITAPMAAAWAVAGALGWPCDLRDRRLRAVWGGILAIGIAFGVAGVSPVPAIVFAQAANGILLPAVAGFLLVVVNDRIWMGERVNGPLANVIGGVVVLVAALLGGRALLSVLGLL</sequence>
<keyword evidence="3 7" id="KW-0812">Transmembrane</keyword>
<dbReference type="Pfam" id="PF01566">
    <property type="entry name" value="Nramp"/>
    <property type="match status" value="1"/>
</dbReference>
<feature type="transmembrane region" description="Helical" evidence="7">
    <location>
        <begin position="350"/>
        <end position="372"/>
    </location>
</feature>
<keyword evidence="5 7" id="KW-1133">Transmembrane helix</keyword>
<dbReference type="PANTHER" id="PTHR11706:SF33">
    <property type="entry name" value="NATURAL RESISTANCE-ASSOCIATED MACROPHAGE PROTEIN 2"/>
    <property type="match status" value="1"/>
</dbReference>
<feature type="transmembrane region" description="Helical" evidence="7">
    <location>
        <begin position="194"/>
        <end position="215"/>
    </location>
</feature>
<evidence type="ECO:0000256" key="7">
    <source>
        <dbReference type="SAM" id="Phobius"/>
    </source>
</evidence>
<evidence type="ECO:0000256" key="3">
    <source>
        <dbReference type="ARBA" id="ARBA00022692"/>
    </source>
</evidence>
<comment type="caution">
    <text evidence="8">The sequence shown here is derived from an EMBL/GenBank/DDBJ whole genome shotgun (WGS) entry which is preliminary data.</text>
</comment>
<feature type="transmembrane region" description="Helical" evidence="7">
    <location>
        <begin position="281"/>
        <end position="314"/>
    </location>
</feature>
<dbReference type="InterPro" id="IPR001046">
    <property type="entry name" value="NRAMP_fam"/>
</dbReference>
<evidence type="ECO:0000256" key="1">
    <source>
        <dbReference type="ARBA" id="ARBA00004141"/>
    </source>
</evidence>
<evidence type="ECO:0000313" key="9">
    <source>
        <dbReference type="Proteomes" id="UP001484239"/>
    </source>
</evidence>
<feature type="transmembrane region" description="Helical" evidence="7">
    <location>
        <begin position="21"/>
        <end position="42"/>
    </location>
</feature>
<dbReference type="NCBIfam" id="NF037982">
    <property type="entry name" value="Nramp_1"/>
    <property type="match status" value="1"/>
</dbReference>
<dbReference type="PANTHER" id="PTHR11706">
    <property type="entry name" value="SOLUTE CARRIER PROTEIN FAMILY 11 MEMBER"/>
    <property type="match status" value="1"/>
</dbReference>
<organism evidence="8 9">
    <name type="scientific">Gaopeijia maritima</name>
    <dbReference type="NCBI Taxonomy" id="3119007"/>
    <lineage>
        <taxon>Bacteria</taxon>
        <taxon>Pseudomonadati</taxon>
        <taxon>Gemmatimonadota</taxon>
        <taxon>Longimicrobiia</taxon>
        <taxon>Gaopeijiales</taxon>
        <taxon>Gaopeijiaceae</taxon>
        <taxon>Gaopeijia</taxon>
    </lineage>
</organism>
<feature type="transmembrane region" description="Helical" evidence="7">
    <location>
        <begin position="154"/>
        <end position="174"/>
    </location>
</feature>
<name>A0ABU9E577_9BACT</name>
<feature type="transmembrane region" description="Helical" evidence="7">
    <location>
        <begin position="92"/>
        <end position="108"/>
    </location>
</feature>
<dbReference type="Proteomes" id="UP001484239">
    <property type="component" value="Unassembled WGS sequence"/>
</dbReference>
<dbReference type="PRINTS" id="PR00447">
    <property type="entry name" value="NATRESASSCMP"/>
</dbReference>
<keyword evidence="2" id="KW-0813">Transport</keyword>
<feature type="transmembrane region" description="Helical" evidence="7">
    <location>
        <begin position="48"/>
        <end position="71"/>
    </location>
</feature>
<evidence type="ECO:0000256" key="5">
    <source>
        <dbReference type="ARBA" id="ARBA00022989"/>
    </source>
</evidence>
<evidence type="ECO:0000256" key="6">
    <source>
        <dbReference type="ARBA" id="ARBA00023136"/>
    </source>
</evidence>
<dbReference type="RefSeq" id="WP_405277975.1">
    <property type="nucleotide sequence ID" value="NZ_JBBHLI010000001.1"/>
</dbReference>
<proteinExistence type="predicted"/>
<dbReference type="EMBL" id="JBBHLI010000001">
    <property type="protein sequence ID" value="MEK9499892.1"/>
    <property type="molecule type" value="Genomic_DNA"/>
</dbReference>
<feature type="transmembrane region" description="Helical" evidence="7">
    <location>
        <begin position="236"/>
        <end position="261"/>
    </location>
</feature>
<evidence type="ECO:0000256" key="4">
    <source>
        <dbReference type="ARBA" id="ARBA00022847"/>
    </source>
</evidence>
<keyword evidence="9" id="KW-1185">Reference proteome</keyword>
<accession>A0ABU9E577</accession>
<comment type="subcellular location">
    <subcellularLocation>
        <location evidence="1">Membrane</location>
        <topology evidence="1">Multi-pass membrane protein</topology>
    </subcellularLocation>
</comment>
<reference evidence="8 9" key="1">
    <citation type="submission" date="2024-02" db="EMBL/GenBank/DDBJ databases">
        <title>A novel Gemmatimonadota bacterium.</title>
        <authorList>
            <person name="Du Z.-J."/>
            <person name="Ye Y.-Q."/>
        </authorList>
    </citation>
    <scope>NUCLEOTIDE SEQUENCE [LARGE SCALE GENOMIC DNA]</scope>
    <source>
        <strain evidence="8 9">DH-20</strain>
    </source>
</reference>
<feature type="transmembrane region" description="Helical" evidence="7">
    <location>
        <begin position="128"/>
        <end position="147"/>
    </location>
</feature>
<protein>
    <submittedName>
        <fullName evidence="8">Nramp family divalent metal transporter</fullName>
    </submittedName>
</protein>
<feature type="transmembrane region" description="Helical" evidence="7">
    <location>
        <begin position="326"/>
        <end position="344"/>
    </location>
</feature>
<keyword evidence="6 7" id="KW-0472">Membrane</keyword>
<feature type="transmembrane region" description="Helical" evidence="7">
    <location>
        <begin position="384"/>
        <end position="407"/>
    </location>
</feature>
<evidence type="ECO:0000313" key="8">
    <source>
        <dbReference type="EMBL" id="MEK9499892.1"/>
    </source>
</evidence>
<gene>
    <name evidence="8" type="ORF">WI372_02710</name>
</gene>
<evidence type="ECO:0000256" key="2">
    <source>
        <dbReference type="ARBA" id="ARBA00022448"/>
    </source>
</evidence>
<keyword evidence="4" id="KW-0769">Symport</keyword>